<evidence type="ECO:0000313" key="2">
    <source>
        <dbReference type="Proteomes" id="UP000267027"/>
    </source>
</evidence>
<proteinExistence type="predicted"/>
<evidence type="ECO:0000313" key="3">
    <source>
        <dbReference type="WBParaSite" id="ACOC_0001167301-mRNA-1"/>
    </source>
</evidence>
<evidence type="ECO:0000313" key="1">
    <source>
        <dbReference type="EMBL" id="VDM63259.1"/>
    </source>
</evidence>
<dbReference type="EMBL" id="UYYA01004756">
    <property type="protein sequence ID" value="VDM63259.1"/>
    <property type="molecule type" value="Genomic_DNA"/>
</dbReference>
<dbReference type="AlphaFoldDB" id="A0A0R3PYX5"/>
<reference evidence="3" key="1">
    <citation type="submission" date="2017-02" db="UniProtKB">
        <authorList>
            <consortium name="WormBaseParasite"/>
        </authorList>
    </citation>
    <scope>IDENTIFICATION</scope>
</reference>
<keyword evidence="2" id="KW-1185">Reference proteome</keyword>
<dbReference type="WBParaSite" id="ACOC_0001167301-mRNA-1">
    <property type="protein sequence ID" value="ACOC_0001167301-mRNA-1"/>
    <property type="gene ID" value="ACOC_0001167301"/>
</dbReference>
<dbReference type="Proteomes" id="UP000267027">
    <property type="component" value="Unassembled WGS sequence"/>
</dbReference>
<organism evidence="3">
    <name type="scientific">Angiostrongylus costaricensis</name>
    <name type="common">Nematode worm</name>
    <dbReference type="NCBI Taxonomy" id="334426"/>
    <lineage>
        <taxon>Eukaryota</taxon>
        <taxon>Metazoa</taxon>
        <taxon>Ecdysozoa</taxon>
        <taxon>Nematoda</taxon>
        <taxon>Chromadorea</taxon>
        <taxon>Rhabditida</taxon>
        <taxon>Rhabditina</taxon>
        <taxon>Rhabditomorpha</taxon>
        <taxon>Strongyloidea</taxon>
        <taxon>Metastrongylidae</taxon>
        <taxon>Angiostrongylus</taxon>
    </lineage>
</organism>
<reference evidence="1 2" key="2">
    <citation type="submission" date="2018-11" db="EMBL/GenBank/DDBJ databases">
        <authorList>
            <consortium name="Pathogen Informatics"/>
        </authorList>
    </citation>
    <scope>NUCLEOTIDE SEQUENCE [LARGE SCALE GENOMIC DNA]</scope>
    <source>
        <strain evidence="1 2">Costa Rica</strain>
    </source>
</reference>
<sequence length="67" mass="7561">MQEGDYQTGAFVQSCKSSITSFSVTCIKKAVLLSSLPCFLHKAISGIFPYQRSTFETWTYRRTSGRI</sequence>
<protein>
    <submittedName>
        <fullName evidence="3">Ovule protein</fullName>
    </submittedName>
</protein>
<gene>
    <name evidence="1" type="ORF">ACOC_LOCUS11674</name>
</gene>
<accession>A0A0R3PYX5</accession>
<name>A0A0R3PYX5_ANGCS</name>